<keyword evidence="2" id="KW-1185">Reference proteome</keyword>
<name>F0QQE3_MYCSL</name>
<dbReference type="Proteomes" id="UP000007484">
    <property type="component" value="Chromosome"/>
</dbReference>
<dbReference type="AlphaFoldDB" id="F0QQE3"/>
<reference evidence="1 2" key="1">
    <citation type="journal article" date="2011" name="J. Bacteriol.">
        <title>Complete genome sequences of two hemotropic Mycoplasmas, Mycoplasma haemofelis strain Ohio2 and Mycoplasma suis strain Illinois.</title>
        <authorList>
            <person name="Messick J.B."/>
            <person name="Santos A.P."/>
            <person name="Guimaraes A.M."/>
        </authorList>
    </citation>
    <scope>NUCLEOTIDE SEQUENCE [LARGE SCALE GENOMIC DNA]</scope>
    <source>
        <strain evidence="1 2">Illinois</strain>
    </source>
</reference>
<organism evidence="1 2">
    <name type="scientific">Mycoplasma suis (strain Illinois)</name>
    <dbReference type="NCBI Taxonomy" id="768700"/>
    <lineage>
        <taxon>Bacteria</taxon>
        <taxon>Bacillati</taxon>
        <taxon>Mycoplasmatota</taxon>
        <taxon>Mollicutes</taxon>
        <taxon>Mycoplasmataceae</taxon>
        <taxon>Mycoplasma</taxon>
    </lineage>
</organism>
<dbReference type="KEGG" id="mss:MSU_0169"/>
<evidence type="ECO:0000313" key="2">
    <source>
        <dbReference type="Proteomes" id="UP000007484"/>
    </source>
</evidence>
<dbReference type="RefSeq" id="WP_013609666.1">
    <property type="nucleotide sequence ID" value="NC_015155.1"/>
</dbReference>
<gene>
    <name evidence="1" type="ordered locus">MSU_0169</name>
</gene>
<proteinExistence type="predicted"/>
<sequence>MPIVFKSFVIPALLGVTGVVAVGSYGLSSHLGKKVESKRDLGIVYSREGMREEIPSIEEKQQELISVEYILKGKSWEDPNSCLKKINGKEEFMSKSYCDKIIDQKWRGNYKEQPDMWLRIKEGEVVETLLSFFNGDNTKEDAFLIDKERFEKESWDAFSLSCKKSSAENGKVEVSCYHKENVTRR</sequence>
<dbReference type="HOGENOM" id="CLU_125432_0_0_14"/>
<evidence type="ECO:0000313" key="1">
    <source>
        <dbReference type="EMBL" id="ADX97713.1"/>
    </source>
</evidence>
<dbReference type="EMBL" id="CP002525">
    <property type="protein sequence ID" value="ADX97713.1"/>
    <property type="molecule type" value="Genomic_DNA"/>
</dbReference>
<protein>
    <submittedName>
        <fullName evidence="1">Uncharacterized protein</fullName>
    </submittedName>
</protein>
<accession>F0QQE3</accession>
<dbReference type="STRING" id="768700.MSU_0169"/>